<dbReference type="SUPFAM" id="SSF51395">
    <property type="entry name" value="FMN-linked oxidoreductases"/>
    <property type="match status" value="1"/>
</dbReference>
<dbReference type="Proteomes" id="UP000523139">
    <property type="component" value="Unassembled WGS sequence"/>
</dbReference>
<feature type="binding site" evidence="7">
    <location>
        <position position="172"/>
    </location>
    <ligand>
        <name>FMN</name>
        <dbReference type="ChEBI" id="CHEBI:58210"/>
    </ligand>
</feature>
<evidence type="ECO:0000256" key="2">
    <source>
        <dbReference type="ARBA" id="ARBA00022630"/>
    </source>
</evidence>
<feature type="binding site" evidence="7">
    <location>
        <position position="174"/>
    </location>
    <ligand>
        <name>glyoxylate</name>
        <dbReference type="ChEBI" id="CHEBI:36655"/>
    </ligand>
</feature>
<dbReference type="PROSITE" id="PS00557">
    <property type="entry name" value="FMN_HYDROXY_ACID_DH_1"/>
    <property type="match status" value="1"/>
</dbReference>
<feature type="binding site" evidence="7">
    <location>
        <begin position="368"/>
        <end position="369"/>
    </location>
    <ligand>
        <name>FMN</name>
        <dbReference type="ChEBI" id="CHEBI:58210"/>
    </ligand>
</feature>
<evidence type="ECO:0000256" key="5">
    <source>
        <dbReference type="ARBA" id="ARBA00024042"/>
    </source>
</evidence>
<feature type="binding site" evidence="7">
    <location>
        <position position="209"/>
    </location>
    <ligand>
        <name>glyoxylate</name>
        <dbReference type="ChEBI" id="CHEBI:36655"/>
    </ligand>
</feature>
<evidence type="ECO:0000256" key="7">
    <source>
        <dbReference type="PIRSR" id="PIRSR000138-2"/>
    </source>
</evidence>
<sequence>MGSEPIVDEQPQRRKVARRIPKPQDLAPLLQFKKFDFNASRRRLSAALTIEDLRRIAKRRTPKAAFDYTDGAAEGEVSLDRARQAFEDVEFHPAILRDVSEVDTSCEVFGGPSALPFGIAPTGFTRMMHSLGEVAGAGAAGAAGIPFSLSTLGTTSIEDVKAANPEGRNFFQLYVMNDRSISYGLTERAAAAGFDTLLFTVDTPIAGARLRDRRNGFSIPPALTLKTIANAVPRPWWWFDFLTTEPLEFASFRSTDGQLSELIAKVFDPSINFEDLHEIRELFPGKLVVKGVQTVEDAKKLADLGVDGIVLSNHGGRQLDRAPVPFHLLPEVVRELGDDLDIALDTGIMNGADIVASIAMGAKFTFIGRAYLYGLMAGGRAGVDRAIDILTDQIVRTMKLLEVSSIAELEPRHVTQLQRLVPRGR</sequence>
<dbReference type="PANTHER" id="PTHR10578:SF107">
    <property type="entry name" value="2-HYDROXYACID OXIDASE 1"/>
    <property type="match status" value="1"/>
</dbReference>
<reference evidence="10 11" key="1">
    <citation type="submission" date="2020-04" db="EMBL/GenBank/DDBJ databases">
        <title>Nesterenkonia sp. nov., isolated from marine sediment.</title>
        <authorList>
            <person name="Zhang G."/>
        </authorList>
    </citation>
    <scope>NUCLEOTIDE SEQUENCE [LARGE SCALE GENOMIC DNA]</scope>
    <source>
        <strain evidence="10 11">MY13</strain>
    </source>
</reference>
<evidence type="ECO:0000256" key="6">
    <source>
        <dbReference type="PIRSR" id="PIRSR000138-1"/>
    </source>
</evidence>
<feature type="domain" description="FMN hydroxy acid dehydrogenase" evidence="9">
    <location>
        <begin position="42"/>
        <end position="419"/>
    </location>
</feature>
<dbReference type="InterPro" id="IPR008259">
    <property type="entry name" value="FMN_hydac_DH_AS"/>
</dbReference>
<dbReference type="InterPro" id="IPR012133">
    <property type="entry name" value="Alpha-hydoxy_acid_DH_FMN"/>
</dbReference>
<evidence type="ECO:0000256" key="3">
    <source>
        <dbReference type="ARBA" id="ARBA00022643"/>
    </source>
</evidence>
<name>A0A7X8YEX2_9MICC</name>
<dbReference type="Pfam" id="PF01070">
    <property type="entry name" value="FMN_dh"/>
    <property type="match status" value="1"/>
</dbReference>
<dbReference type="GO" id="GO:0016614">
    <property type="term" value="F:oxidoreductase activity, acting on CH-OH group of donors"/>
    <property type="evidence" value="ECO:0007669"/>
    <property type="project" value="UniProtKB-ARBA"/>
</dbReference>
<dbReference type="AlphaFoldDB" id="A0A7X8YEX2"/>
<protein>
    <submittedName>
        <fullName evidence="10">Alpha-hydroxy-acid oxidizing protein</fullName>
    </submittedName>
</protein>
<keyword evidence="4" id="KW-0560">Oxidoreductase</keyword>
<comment type="caution">
    <text evidence="10">The sequence shown here is derived from an EMBL/GenBank/DDBJ whole genome shotgun (WGS) entry which is preliminary data.</text>
</comment>
<accession>A0A7X8YEX2</accession>
<feature type="binding site" evidence="7">
    <location>
        <position position="200"/>
    </location>
    <ligand>
        <name>FMN</name>
        <dbReference type="ChEBI" id="CHEBI:58210"/>
    </ligand>
</feature>
<keyword evidence="3 7" id="KW-0288">FMN</keyword>
<dbReference type="InterPro" id="IPR013785">
    <property type="entry name" value="Aldolase_TIM"/>
</dbReference>
<feature type="binding site" evidence="7">
    <location>
        <position position="317"/>
    </location>
    <ligand>
        <name>glyoxylate</name>
        <dbReference type="ChEBI" id="CHEBI:36655"/>
    </ligand>
</feature>
<dbReference type="Gene3D" id="3.20.20.70">
    <property type="entry name" value="Aldolase class I"/>
    <property type="match status" value="1"/>
</dbReference>
<feature type="binding site" evidence="7">
    <location>
        <begin position="121"/>
        <end position="123"/>
    </location>
    <ligand>
        <name>FMN</name>
        <dbReference type="ChEBI" id="CHEBI:58210"/>
    </ligand>
</feature>
<dbReference type="InterPro" id="IPR037396">
    <property type="entry name" value="FMN_HAD"/>
</dbReference>
<keyword evidence="11" id="KW-1185">Reference proteome</keyword>
<evidence type="ECO:0000256" key="4">
    <source>
        <dbReference type="ARBA" id="ARBA00023002"/>
    </source>
</evidence>
<evidence type="ECO:0000313" key="11">
    <source>
        <dbReference type="Proteomes" id="UP000523139"/>
    </source>
</evidence>
<comment type="cofactor">
    <cofactor evidence="1">
        <name>FMN</name>
        <dbReference type="ChEBI" id="CHEBI:58210"/>
    </cofactor>
</comment>
<keyword evidence="2 7" id="KW-0285">Flavoprotein</keyword>
<dbReference type="InterPro" id="IPR000262">
    <property type="entry name" value="FMN-dep_DH"/>
</dbReference>
<dbReference type="EMBL" id="JABAHY010000013">
    <property type="protein sequence ID" value="NLS10687.1"/>
    <property type="molecule type" value="Genomic_DNA"/>
</dbReference>
<feature type="binding site" evidence="7">
    <location>
        <position position="314"/>
    </location>
    <ligand>
        <name>glyoxylate</name>
        <dbReference type="ChEBI" id="CHEBI:36655"/>
    </ligand>
</feature>
<dbReference type="GO" id="GO:0010181">
    <property type="term" value="F:FMN binding"/>
    <property type="evidence" value="ECO:0007669"/>
    <property type="project" value="InterPro"/>
</dbReference>
<feature type="active site" description="Proton acceptor" evidence="6">
    <location>
        <position position="314"/>
    </location>
</feature>
<feature type="binding site" evidence="7">
    <location>
        <position position="312"/>
    </location>
    <ligand>
        <name>FMN</name>
        <dbReference type="ChEBI" id="CHEBI:58210"/>
    </ligand>
</feature>
<evidence type="ECO:0000259" key="9">
    <source>
        <dbReference type="PROSITE" id="PS51349"/>
    </source>
</evidence>
<feature type="region of interest" description="Disordered" evidence="8">
    <location>
        <begin position="1"/>
        <end position="20"/>
    </location>
</feature>
<dbReference type="FunFam" id="3.20.20.70:FF:000029">
    <property type="entry name" value="L-lactate dehydrogenase"/>
    <property type="match status" value="1"/>
</dbReference>
<dbReference type="PANTHER" id="PTHR10578">
    <property type="entry name" value="S -2-HYDROXY-ACID OXIDASE-RELATED"/>
    <property type="match status" value="1"/>
</dbReference>
<feature type="binding site" evidence="7">
    <location>
        <position position="68"/>
    </location>
    <ligand>
        <name>glyoxylate</name>
        <dbReference type="ChEBI" id="CHEBI:36655"/>
    </ligand>
</feature>
<dbReference type="PROSITE" id="PS51349">
    <property type="entry name" value="FMN_HYDROXY_ACID_DH_2"/>
    <property type="match status" value="1"/>
</dbReference>
<gene>
    <name evidence="10" type="ORF">HGQ17_11930</name>
</gene>
<feature type="binding site" evidence="7">
    <location>
        <position position="290"/>
    </location>
    <ligand>
        <name>FMN</name>
        <dbReference type="ChEBI" id="CHEBI:58210"/>
    </ligand>
</feature>
<evidence type="ECO:0000256" key="1">
    <source>
        <dbReference type="ARBA" id="ARBA00001917"/>
    </source>
</evidence>
<feature type="binding site" evidence="7">
    <location>
        <position position="150"/>
    </location>
    <ligand>
        <name>FMN</name>
        <dbReference type="ChEBI" id="CHEBI:58210"/>
    </ligand>
</feature>
<organism evidence="10 11">
    <name type="scientific">Nesterenkonia sedimenti</name>
    <dbReference type="NCBI Taxonomy" id="1463632"/>
    <lineage>
        <taxon>Bacteria</taxon>
        <taxon>Bacillati</taxon>
        <taxon>Actinomycetota</taxon>
        <taxon>Actinomycetes</taxon>
        <taxon>Micrococcales</taxon>
        <taxon>Micrococcaceae</taxon>
        <taxon>Nesterenkonia</taxon>
    </lineage>
</organism>
<evidence type="ECO:0000313" key="10">
    <source>
        <dbReference type="EMBL" id="NLS10687.1"/>
    </source>
</evidence>
<evidence type="ECO:0000256" key="8">
    <source>
        <dbReference type="SAM" id="MobiDB-lite"/>
    </source>
</evidence>
<dbReference type="PIRSF" id="PIRSF000138">
    <property type="entry name" value="Al-hdrx_acd_dh"/>
    <property type="match status" value="1"/>
</dbReference>
<dbReference type="CDD" id="cd02809">
    <property type="entry name" value="alpha_hydroxyacid_oxid_FMN"/>
    <property type="match status" value="1"/>
</dbReference>
<comment type="similarity">
    <text evidence="5">Belongs to the FMN-dependent alpha-hydroxy acid dehydrogenase family.</text>
</comment>
<proteinExistence type="inferred from homology"/>